<accession>A0ABR7TU65</accession>
<dbReference type="SUPFAM" id="SSF103247">
    <property type="entry name" value="TT1751-like"/>
    <property type="match status" value="1"/>
</dbReference>
<proteinExistence type="predicted"/>
<sequence length="128" mass="14725">MKNEYQTLLLDKPFDTVLSEARTAITDNGWLLLHEINPQQILAGHGYIFPKARQLFFFHPQYLYALWQQDAAAVMEAPLKLLLQEITPEQTAARYLDIDTHFSGYTPKINSIVEDIKKQLAPVIARLQ</sequence>
<protein>
    <submittedName>
        <fullName evidence="2">DUF302 domain-containing protein</fullName>
    </submittedName>
</protein>
<feature type="domain" description="DUF302" evidence="1">
    <location>
        <begin position="36"/>
        <end position="97"/>
    </location>
</feature>
<name>A0ABR7TU65_9BACT</name>
<comment type="caution">
    <text evidence="2">The sequence shown here is derived from an EMBL/GenBank/DDBJ whole genome shotgun (WGS) entry which is preliminary data.</text>
</comment>
<dbReference type="InterPro" id="IPR005180">
    <property type="entry name" value="DUF302"/>
</dbReference>
<reference evidence="2 3" key="1">
    <citation type="submission" date="2020-09" db="EMBL/GenBank/DDBJ databases">
        <title>Genome sequences of type strains of Chitinophaga qingshengii and Chitinophaga varians.</title>
        <authorList>
            <person name="Kittiwongwattana C."/>
        </authorList>
    </citation>
    <scope>NUCLEOTIDE SEQUENCE [LARGE SCALE GENOMIC DNA]</scope>
    <source>
        <strain evidence="2 3">JCM 30026</strain>
    </source>
</reference>
<evidence type="ECO:0000313" key="3">
    <source>
        <dbReference type="Proteomes" id="UP000659124"/>
    </source>
</evidence>
<organism evidence="2 3">
    <name type="scientific">Chitinophaga qingshengii</name>
    <dbReference type="NCBI Taxonomy" id="1569794"/>
    <lineage>
        <taxon>Bacteria</taxon>
        <taxon>Pseudomonadati</taxon>
        <taxon>Bacteroidota</taxon>
        <taxon>Chitinophagia</taxon>
        <taxon>Chitinophagales</taxon>
        <taxon>Chitinophagaceae</taxon>
        <taxon>Chitinophaga</taxon>
    </lineage>
</organism>
<dbReference type="CDD" id="cd14797">
    <property type="entry name" value="DUF302"/>
    <property type="match status" value="1"/>
</dbReference>
<dbReference type="Proteomes" id="UP000659124">
    <property type="component" value="Unassembled WGS sequence"/>
</dbReference>
<dbReference type="InterPro" id="IPR035923">
    <property type="entry name" value="TT1751-like_sf"/>
</dbReference>
<evidence type="ECO:0000313" key="2">
    <source>
        <dbReference type="EMBL" id="MBC9933163.1"/>
    </source>
</evidence>
<dbReference type="RefSeq" id="WP_188090286.1">
    <property type="nucleotide sequence ID" value="NZ_JACVFC010000003.1"/>
</dbReference>
<evidence type="ECO:0000259" key="1">
    <source>
        <dbReference type="Pfam" id="PF03625"/>
    </source>
</evidence>
<dbReference type="Pfam" id="PF03625">
    <property type="entry name" value="DUF302"/>
    <property type="match status" value="1"/>
</dbReference>
<dbReference type="Gene3D" id="3.30.310.70">
    <property type="entry name" value="TT1751-like domain"/>
    <property type="match status" value="1"/>
</dbReference>
<gene>
    <name evidence="2" type="ORF">ICL07_22430</name>
</gene>
<keyword evidence="3" id="KW-1185">Reference proteome</keyword>
<dbReference type="EMBL" id="JACVFC010000003">
    <property type="protein sequence ID" value="MBC9933163.1"/>
    <property type="molecule type" value="Genomic_DNA"/>
</dbReference>